<dbReference type="GeneID" id="91571409"/>
<evidence type="ECO:0000256" key="1">
    <source>
        <dbReference type="SAM" id="MobiDB-lite"/>
    </source>
</evidence>
<reference evidence="2 3" key="1">
    <citation type="submission" date="2021-03" db="EMBL/GenBank/DDBJ databases">
        <title>Sequencing the genomes of 1000 actinobacteria strains.</title>
        <authorList>
            <person name="Klenk H.-P."/>
        </authorList>
    </citation>
    <scope>NUCLEOTIDE SEQUENCE [LARGE SCALE GENOMIC DNA]</scope>
    <source>
        <strain evidence="2 3">DSM 41480</strain>
    </source>
</reference>
<accession>A0ABS4Y8F5</accession>
<dbReference type="Proteomes" id="UP001519291">
    <property type="component" value="Unassembled WGS sequence"/>
</dbReference>
<organism evidence="2 3">
    <name type="scientific">Streptomyces syringium</name>
    <dbReference type="NCBI Taxonomy" id="76729"/>
    <lineage>
        <taxon>Bacteria</taxon>
        <taxon>Bacillati</taxon>
        <taxon>Actinomycetota</taxon>
        <taxon>Actinomycetes</taxon>
        <taxon>Kitasatosporales</taxon>
        <taxon>Streptomycetaceae</taxon>
        <taxon>Streptomyces</taxon>
    </lineage>
</organism>
<gene>
    <name evidence="2" type="ORF">JO379_004543</name>
</gene>
<protein>
    <submittedName>
        <fullName evidence="2">Uncharacterized protein</fullName>
    </submittedName>
</protein>
<comment type="caution">
    <text evidence="2">The sequence shown here is derived from an EMBL/GenBank/DDBJ whole genome shotgun (WGS) entry which is preliminary data.</text>
</comment>
<dbReference type="RefSeq" id="WP_209516717.1">
    <property type="nucleotide sequence ID" value="NZ_JAGIOH010000001.1"/>
</dbReference>
<proteinExistence type="predicted"/>
<feature type="compositionally biased region" description="Basic and acidic residues" evidence="1">
    <location>
        <begin position="37"/>
        <end position="47"/>
    </location>
</feature>
<sequence length="65" mass="7220">MSEGRAALTETCSIITKEMVAMGRKDDQQQEPDDDDRAWNPDDDFGRPSDPTDPSTADGDAPHRR</sequence>
<evidence type="ECO:0000313" key="2">
    <source>
        <dbReference type="EMBL" id="MBP2405074.1"/>
    </source>
</evidence>
<dbReference type="EMBL" id="JAGIOH010000001">
    <property type="protein sequence ID" value="MBP2405074.1"/>
    <property type="molecule type" value="Genomic_DNA"/>
</dbReference>
<feature type="region of interest" description="Disordered" evidence="1">
    <location>
        <begin position="18"/>
        <end position="65"/>
    </location>
</feature>
<evidence type="ECO:0000313" key="3">
    <source>
        <dbReference type="Proteomes" id="UP001519291"/>
    </source>
</evidence>
<keyword evidence="3" id="KW-1185">Reference proteome</keyword>
<name>A0ABS4Y8F5_9ACTN</name>